<organism evidence="8 9">
    <name type="scientific">Tenacibaculum platacis</name>
    <dbReference type="NCBI Taxonomy" id="3137852"/>
    <lineage>
        <taxon>Bacteria</taxon>
        <taxon>Pseudomonadati</taxon>
        <taxon>Bacteroidota</taxon>
        <taxon>Flavobacteriia</taxon>
        <taxon>Flavobacteriales</taxon>
        <taxon>Flavobacteriaceae</taxon>
        <taxon>Tenacibaculum</taxon>
    </lineage>
</organism>
<evidence type="ECO:0000313" key="9">
    <source>
        <dbReference type="Proteomes" id="UP001497416"/>
    </source>
</evidence>
<keyword evidence="4 7" id="KW-0812">Transmembrane</keyword>
<gene>
    <name evidence="8" type="ORF">T190607A01A_40034</name>
</gene>
<evidence type="ECO:0000256" key="5">
    <source>
        <dbReference type="ARBA" id="ARBA00022989"/>
    </source>
</evidence>
<dbReference type="Proteomes" id="UP001497416">
    <property type="component" value="Unassembled WGS sequence"/>
</dbReference>
<keyword evidence="3" id="KW-1003">Cell membrane</keyword>
<evidence type="ECO:0000256" key="1">
    <source>
        <dbReference type="ARBA" id="ARBA00004162"/>
    </source>
</evidence>
<keyword evidence="5" id="KW-1133">Transmembrane helix</keyword>
<keyword evidence="7" id="KW-0813">Transport</keyword>
<comment type="caution">
    <text evidence="8">The sequence shown here is derived from an EMBL/GenBank/DDBJ whole genome shotgun (WGS) entry which is preliminary data.</text>
</comment>
<name>A0ABM9P3U1_9FLAO</name>
<evidence type="ECO:0000256" key="3">
    <source>
        <dbReference type="ARBA" id="ARBA00022475"/>
    </source>
</evidence>
<dbReference type="PROSITE" id="PS51257">
    <property type="entry name" value="PROKAR_LIPOPROTEIN"/>
    <property type="match status" value="1"/>
</dbReference>
<comment type="similarity">
    <text evidence="2 7">Belongs to the ExbD/TolR family.</text>
</comment>
<evidence type="ECO:0000256" key="7">
    <source>
        <dbReference type="RuleBase" id="RU003879"/>
    </source>
</evidence>
<proteinExistence type="inferred from homology"/>
<evidence type="ECO:0008006" key="10">
    <source>
        <dbReference type="Google" id="ProtNLM"/>
    </source>
</evidence>
<reference evidence="8 9" key="1">
    <citation type="submission" date="2024-05" db="EMBL/GenBank/DDBJ databases">
        <authorList>
            <person name="Duchaud E."/>
        </authorList>
    </citation>
    <scope>NUCLEOTIDE SEQUENCE [LARGE SCALE GENOMIC DNA]</scope>
    <source>
        <strain evidence="8">Ena-SAMPLE-TAB-13-05-2024-13:56:06:370-140302</strain>
    </source>
</reference>
<evidence type="ECO:0000313" key="8">
    <source>
        <dbReference type="EMBL" id="CAL2090545.1"/>
    </source>
</evidence>
<dbReference type="Pfam" id="PF02472">
    <property type="entry name" value="ExbD"/>
    <property type="match status" value="1"/>
</dbReference>
<evidence type="ECO:0000256" key="6">
    <source>
        <dbReference type="ARBA" id="ARBA00023136"/>
    </source>
</evidence>
<keyword evidence="7" id="KW-0653">Protein transport</keyword>
<dbReference type="EMBL" id="CAXIXY010000006">
    <property type="protein sequence ID" value="CAL2090545.1"/>
    <property type="molecule type" value="Genomic_DNA"/>
</dbReference>
<dbReference type="InterPro" id="IPR003400">
    <property type="entry name" value="ExbD"/>
</dbReference>
<keyword evidence="6" id="KW-0472">Membrane</keyword>
<comment type="subcellular location">
    <subcellularLocation>
        <location evidence="1">Cell membrane</location>
        <topology evidence="1">Single-pass membrane protein</topology>
    </subcellularLocation>
    <subcellularLocation>
        <location evidence="7">Cell membrane</location>
        <topology evidence="7">Single-pass type II membrane protein</topology>
    </subcellularLocation>
</comment>
<accession>A0ABM9P3U1</accession>
<sequence length="150" mass="17533">MKNYISLFLLINTLLCSCQNPLKPDTKFLPQLPQKENSNQQYDVSKALKIYVNKNSKLSVNEKQESFEELKKSIRKYITENKSESAITISSHPAADYETYVTIQNILREEINSLRTKYAQEKYEIPLDKLTPEQLEEVKLMFPIKIIDLE</sequence>
<dbReference type="RefSeq" id="WP_348712964.1">
    <property type="nucleotide sequence ID" value="NZ_CAXIXY010000006.1"/>
</dbReference>
<protein>
    <recommendedName>
        <fullName evidence="10">Lipoprotein</fullName>
    </recommendedName>
</protein>
<evidence type="ECO:0000256" key="4">
    <source>
        <dbReference type="ARBA" id="ARBA00022692"/>
    </source>
</evidence>
<evidence type="ECO:0000256" key="2">
    <source>
        <dbReference type="ARBA" id="ARBA00005811"/>
    </source>
</evidence>
<keyword evidence="9" id="KW-1185">Reference proteome</keyword>